<accession>A0ACA9Q788</accession>
<name>A0ACA9Q788_9GLOM</name>
<keyword evidence="2" id="KW-1185">Reference proteome</keyword>
<feature type="non-terminal residue" evidence="1">
    <location>
        <position position="1"/>
    </location>
</feature>
<comment type="caution">
    <text evidence="1">The sequence shown here is derived from an EMBL/GenBank/DDBJ whole genome shotgun (WGS) entry which is preliminary data.</text>
</comment>
<dbReference type="Proteomes" id="UP000789920">
    <property type="component" value="Unassembled WGS sequence"/>
</dbReference>
<dbReference type="EMBL" id="CAJVQC010026069">
    <property type="protein sequence ID" value="CAG8731989.1"/>
    <property type="molecule type" value="Genomic_DNA"/>
</dbReference>
<protein>
    <submittedName>
        <fullName evidence="1">15962_t:CDS:1</fullName>
    </submittedName>
</protein>
<reference evidence="1" key="1">
    <citation type="submission" date="2021-06" db="EMBL/GenBank/DDBJ databases">
        <authorList>
            <person name="Kallberg Y."/>
            <person name="Tangrot J."/>
            <person name="Rosling A."/>
        </authorList>
    </citation>
    <scope>NUCLEOTIDE SEQUENCE</scope>
    <source>
        <strain evidence="1">MA461A</strain>
    </source>
</reference>
<feature type="non-terminal residue" evidence="1">
    <location>
        <position position="86"/>
    </location>
</feature>
<evidence type="ECO:0000313" key="1">
    <source>
        <dbReference type="EMBL" id="CAG8731989.1"/>
    </source>
</evidence>
<sequence>SDILSSELDTLSSTSNILSSNNQSTIMEEVGLQSEIIAALSIITTDLPQGNNLVDTKCYSSNQECRSCLVSKEQLSDISFDIKLNA</sequence>
<organism evidence="1 2">
    <name type="scientific">Racocetra persica</name>
    <dbReference type="NCBI Taxonomy" id="160502"/>
    <lineage>
        <taxon>Eukaryota</taxon>
        <taxon>Fungi</taxon>
        <taxon>Fungi incertae sedis</taxon>
        <taxon>Mucoromycota</taxon>
        <taxon>Glomeromycotina</taxon>
        <taxon>Glomeromycetes</taxon>
        <taxon>Diversisporales</taxon>
        <taxon>Gigasporaceae</taxon>
        <taxon>Racocetra</taxon>
    </lineage>
</organism>
<proteinExistence type="predicted"/>
<evidence type="ECO:0000313" key="2">
    <source>
        <dbReference type="Proteomes" id="UP000789920"/>
    </source>
</evidence>
<gene>
    <name evidence="1" type="ORF">RPERSI_LOCUS12255</name>
</gene>